<feature type="compositionally biased region" description="Basic and acidic residues" evidence="1">
    <location>
        <begin position="61"/>
        <end position="81"/>
    </location>
</feature>
<feature type="transmembrane region" description="Helical" evidence="2">
    <location>
        <begin position="611"/>
        <end position="628"/>
    </location>
</feature>
<keyword evidence="2" id="KW-0812">Transmembrane</keyword>
<evidence type="ECO:0000259" key="3">
    <source>
        <dbReference type="Pfam" id="PF14111"/>
    </source>
</evidence>
<dbReference type="Pfam" id="PF14111">
    <property type="entry name" value="DUF4283"/>
    <property type="match status" value="1"/>
</dbReference>
<dbReference type="Proteomes" id="UP001141552">
    <property type="component" value="Unassembled WGS sequence"/>
</dbReference>
<feature type="region of interest" description="Disordered" evidence="1">
    <location>
        <begin position="326"/>
        <end position="375"/>
    </location>
</feature>
<organism evidence="4 5">
    <name type="scientific">Turnera subulata</name>
    <dbReference type="NCBI Taxonomy" id="218843"/>
    <lineage>
        <taxon>Eukaryota</taxon>
        <taxon>Viridiplantae</taxon>
        <taxon>Streptophyta</taxon>
        <taxon>Embryophyta</taxon>
        <taxon>Tracheophyta</taxon>
        <taxon>Spermatophyta</taxon>
        <taxon>Magnoliopsida</taxon>
        <taxon>eudicotyledons</taxon>
        <taxon>Gunneridae</taxon>
        <taxon>Pentapetalae</taxon>
        <taxon>rosids</taxon>
        <taxon>fabids</taxon>
        <taxon>Malpighiales</taxon>
        <taxon>Passifloraceae</taxon>
        <taxon>Turnera</taxon>
    </lineage>
</organism>
<evidence type="ECO:0000256" key="1">
    <source>
        <dbReference type="SAM" id="MobiDB-lite"/>
    </source>
</evidence>
<sequence>MGSATPVLSSPTGAPSSQGQQPAVAPPVMTSAEFGEWMNVPRSTRRRVGKEQSTSIPPKSAEVRQEKCSDVRDTEPPDPGRIDTPSSSPPPSHISKKLRLKDDAGPCQTDVEIIDASEEFGSSDEELPQADAEGEPRAETGGEYADERPTTEGPISPCSNYRDAVSKKIPKESLWDFEDEVECEEGDIIFVEGEYDLEIDLSDAFQRHLDKPWQKAVIIKLLGLTIGYKALCSRLNSLWKPKGAVRVIDLVNDFYIVRSEKEEDSMQALTNGPWQILGSALSVQPWYPNFRAADGRVTRAVLWVQFPGNQGSRFDILSESESLGQRVINSDPPQSKAPSEVAPRGNQGYSKSKGKQPAKLQGTPKPSRSAPHSAVTLHPSTQTIMVTHNQLLATEGVVPSVPTGSSVDTEMTDASHRTTHDEATPMHTRPPDLNGPPDSGLFTKEQKQLVGVPLKKQPKKVQILSKPGSKGKALALLNSALISRSMFVLIGRLCLLLWSPALAVLKQLGSFGGWDSRTLIVLMQMDFPVVSGYSDRGQLSRSSPKASLQQFLWSNLCAIADSILGLWVLGGDFNAILSSSGMVVAGSNSVLITASYLIWGSMASLPLGVEDYCGSGWIVFFVINPFWIPFPLRWSFICPYCIRIIDQFYWIWLD</sequence>
<evidence type="ECO:0000256" key="2">
    <source>
        <dbReference type="SAM" id="Phobius"/>
    </source>
</evidence>
<feature type="compositionally biased region" description="Acidic residues" evidence="1">
    <location>
        <begin position="112"/>
        <end position="128"/>
    </location>
</feature>
<keyword evidence="2" id="KW-1133">Transmembrane helix</keyword>
<feature type="transmembrane region" description="Helical" evidence="2">
    <location>
        <begin position="575"/>
        <end position="599"/>
    </location>
</feature>
<dbReference type="PANTHER" id="PTHR31286">
    <property type="entry name" value="GLYCINE-RICH CELL WALL STRUCTURAL PROTEIN 1.8-LIKE"/>
    <property type="match status" value="1"/>
</dbReference>
<feature type="domain" description="DUF4283" evidence="3">
    <location>
        <begin position="213"/>
        <end position="292"/>
    </location>
</feature>
<feature type="compositionally biased region" description="Polar residues" evidence="1">
    <location>
        <begin position="326"/>
        <end position="337"/>
    </location>
</feature>
<reference evidence="4" key="2">
    <citation type="journal article" date="2023" name="Plants (Basel)">
        <title>Annotation of the Turnera subulata (Passifloraceae) Draft Genome Reveals the S-Locus Evolved after the Divergence of Turneroideae from Passifloroideae in a Stepwise Manner.</title>
        <authorList>
            <person name="Henning P.M."/>
            <person name="Roalson E.H."/>
            <person name="Mir W."/>
            <person name="McCubbin A.G."/>
            <person name="Shore J.S."/>
        </authorList>
    </citation>
    <scope>NUCLEOTIDE SEQUENCE</scope>
    <source>
        <strain evidence="4">F60SS</strain>
    </source>
</reference>
<accession>A0A9Q0JI25</accession>
<evidence type="ECO:0000313" key="5">
    <source>
        <dbReference type="Proteomes" id="UP001141552"/>
    </source>
</evidence>
<proteinExistence type="predicted"/>
<name>A0A9Q0JI25_9ROSI</name>
<dbReference type="EMBL" id="JAKUCV010002480">
    <property type="protein sequence ID" value="KAJ4842474.1"/>
    <property type="molecule type" value="Genomic_DNA"/>
</dbReference>
<feature type="transmembrane region" description="Helical" evidence="2">
    <location>
        <begin position="551"/>
        <end position="569"/>
    </location>
</feature>
<reference evidence="4" key="1">
    <citation type="submission" date="2022-02" db="EMBL/GenBank/DDBJ databases">
        <authorList>
            <person name="Henning P.M."/>
            <person name="McCubbin A.G."/>
            <person name="Shore J.S."/>
        </authorList>
    </citation>
    <scope>NUCLEOTIDE SEQUENCE</scope>
    <source>
        <strain evidence="4">F60SS</strain>
        <tissue evidence="4">Leaves</tissue>
    </source>
</reference>
<dbReference type="AlphaFoldDB" id="A0A9Q0JI25"/>
<dbReference type="PANTHER" id="PTHR31286:SF99">
    <property type="entry name" value="DUF4283 DOMAIN-CONTAINING PROTEIN"/>
    <property type="match status" value="1"/>
</dbReference>
<dbReference type="InterPro" id="IPR025558">
    <property type="entry name" value="DUF4283"/>
</dbReference>
<feature type="compositionally biased region" description="Basic and acidic residues" evidence="1">
    <location>
        <begin position="134"/>
        <end position="150"/>
    </location>
</feature>
<feature type="compositionally biased region" description="Polar residues" evidence="1">
    <location>
        <begin position="1"/>
        <end position="21"/>
    </location>
</feature>
<keyword evidence="5" id="KW-1185">Reference proteome</keyword>
<comment type="caution">
    <text evidence="4">The sequence shown here is derived from an EMBL/GenBank/DDBJ whole genome shotgun (WGS) entry which is preliminary data.</text>
</comment>
<evidence type="ECO:0000313" key="4">
    <source>
        <dbReference type="EMBL" id="KAJ4842474.1"/>
    </source>
</evidence>
<gene>
    <name evidence="4" type="ORF">Tsubulata_001829</name>
</gene>
<feature type="region of interest" description="Disordered" evidence="1">
    <location>
        <begin position="1"/>
        <end position="162"/>
    </location>
</feature>
<dbReference type="InterPro" id="IPR040256">
    <property type="entry name" value="At4g02000-like"/>
</dbReference>
<keyword evidence="2" id="KW-0472">Membrane</keyword>
<protein>
    <recommendedName>
        <fullName evidence="3">DUF4283 domain-containing protein</fullName>
    </recommendedName>
</protein>